<evidence type="ECO:0000259" key="1">
    <source>
        <dbReference type="Pfam" id="PF18922"/>
    </source>
</evidence>
<dbReference type="Proteomes" id="UP000295499">
    <property type="component" value="Unassembled WGS sequence"/>
</dbReference>
<name>A0A4R6ILZ8_9SPHI</name>
<protein>
    <recommendedName>
        <fullName evidence="1">DUF5672 domain-containing protein</fullName>
    </recommendedName>
</protein>
<sequence length="249" mass="29413">MAQKHKVAVIIPIYKNSLDEDEISSLKQAFKILHQHPIIFIAPECLDFSFYRQFCRNEAYSIYKFGDQYFSDISGYNQLMLSPGFYKRFLDYEFILIHQLDAYVFRDDLLYWCRENYDFIGAPNEAHENATGQVQFLKGYAKILKIFNQKIKNVGNGGLSLRKTRTCYWFLKIGRKLVKKWGPNNEDGFFRYWGNIFSPLIRLPSDEIALKFSVEIEPAKSLRKLGDKLPFGCHAYKKYDWATWQPFIK</sequence>
<dbReference type="Pfam" id="PF18922">
    <property type="entry name" value="DUF5672"/>
    <property type="match status" value="1"/>
</dbReference>
<evidence type="ECO:0000313" key="3">
    <source>
        <dbReference type="Proteomes" id="UP000295499"/>
    </source>
</evidence>
<proteinExistence type="predicted"/>
<feature type="domain" description="DUF5672" evidence="1">
    <location>
        <begin position="61"/>
        <end position="234"/>
    </location>
</feature>
<dbReference type="AlphaFoldDB" id="A0A4R6ILZ8"/>
<comment type="caution">
    <text evidence="2">The sequence shown here is derived from an EMBL/GenBank/DDBJ whole genome shotgun (WGS) entry which is preliminary data.</text>
</comment>
<accession>A0A4R6ILZ8</accession>
<organism evidence="2 3">
    <name type="scientific">Pedobacter duraquae</name>
    <dbReference type="NCBI Taxonomy" id="425511"/>
    <lineage>
        <taxon>Bacteria</taxon>
        <taxon>Pseudomonadati</taxon>
        <taxon>Bacteroidota</taxon>
        <taxon>Sphingobacteriia</taxon>
        <taxon>Sphingobacteriales</taxon>
        <taxon>Sphingobacteriaceae</taxon>
        <taxon>Pedobacter</taxon>
    </lineage>
</organism>
<evidence type="ECO:0000313" key="2">
    <source>
        <dbReference type="EMBL" id="TDO23143.1"/>
    </source>
</evidence>
<dbReference type="InterPro" id="IPR043729">
    <property type="entry name" value="DUF5672"/>
</dbReference>
<keyword evidence="3" id="KW-1185">Reference proteome</keyword>
<reference evidence="2 3" key="1">
    <citation type="submission" date="2019-03" db="EMBL/GenBank/DDBJ databases">
        <title>Genomic Encyclopedia of Archaeal and Bacterial Type Strains, Phase II (KMG-II): from individual species to whole genera.</title>
        <authorList>
            <person name="Goeker M."/>
        </authorList>
    </citation>
    <scope>NUCLEOTIDE SEQUENCE [LARGE SCALE GENOMIC DNA]</scope>
    <source>
        <strain evidence="2 3">DSM 19034</strain>
    </source>
</reference>
<dbReference type="EMBL" id="SNWM01000002">
    <property type="protein sequence ID" value="TDO23143.1"/>
    <property type="molecule type" value="Genomic_DNA"/>
</dbReference>
<gene>
    <name evidence="2" type="ORF">CLV32_2130</name>
</gene>
<dbReference type="RefSeq" id="WP_133555086.1">
    <property type="nucleotide sequence ID" value="NZ_SNWM01000002.1"/>
</dbReference>
<dbReference type="OrthoDB" id="7391526at2"/>